<dbReference type="Gene3D" id="2.40.128.520">
    <property type="match status" value="1"/>
</dbReference>
<evidence type="ECO:0000256" key="1">
    <source>
        <dbReference type="SAM" id="MobiDB-lite"/>
    </source>
</evidence>
<proteinExistence type="predicted"/>
<dbReference type="PANTHER" id="PTHR36919:SF2">
    <property type="entry name" value="BLL6627 PROTEIN"/>
    <property type="match status" value="1"/>
</dbReference>
<feature type="compositionally biased region" description="Low complexity" evidence="1">
    <location>
        <begin position="153"/>
        <end position="201"/>
    </location>
</feature>
<reference evidence="3 4" key="1">
    <citation type="journal article" date="2023" name="Int. J. Syst. Evol. Microbiol.">
        <title>Methylocystis iwaonis sp. nov., a type II methane-oxidizing bacterium from surface soil of a rice paddy field in Japan, and emended description of the genus Methylocystis (ex Whittenbury et al. 1970) Bowman et al. 1993.</title>
        <authorList>
            <person name="Kaise H."/>
            <person name="Sawadogo J.B."/>
            <person name="Alam M.S."/>
            <person name="Ueno C."/>
            <person name="Dianou D."/>
            <person name="Shinjo R."/>
            <person name="Asakawa S."/>
        </authorList>
    </citation>
    <scope>NUCLEOTIDE SEQUENCE [LARGE SCALE GENOMIC DNA]</scope>
    <source>
        <strain evidence="3 4">SS37A-Re</strain>
    </source>
</reference>
<protein>
    <recommendedName>
        <fullName evidence="2">DUF2147 domain-containing protein</fullName>
    </recommendedName>
</protein>
<feature type="domain" description="DUF2147" evidence="2">
    <location>
        <begin position="61"/>
        <end position="116"/>
    </location>
</feature>
<dbReference type="PANTHER" id="PTHR36919">
    <property type="entry name" value="BLR1215 PROTEIN"/>
    <property type="match status" value="1"/>
</dbReference>
<evidence type="ECO:0000313" key="3">
    <source>
        <dbReference type="EMBL" id="BDV32945.1"/>
    </source>
</evidence>
<feature type="compositionally biased region" description="Basic and acidic residues" evidence="1">
    <location>
        <begin position="142"/>
        <end position="152"/>
    </location>
</feature>
<sequence>MLSILAVTAFCAPAAASGTDIYGVWARDGHPTDKLEFFDCTGKLCAKGILPMRDGSPPPLILRSAAKTGPNSWKGDLYNPEDGKTYTGKITLDSPDQLTLSGCLVAFLCQSETWTRISGPTKTIAPADKTEAKGAKAPDSAKSSDKDKEKAPPKAAAQDAAKSAKPALRPSDAKPSPAKPAPAKAAAPAKPAAPKSGDAEE</sequence>
<evidence type="ECO:0000313" key="4">
    <source>
        <dbReference type="Proteomes" id="UP001317629"/>
    </source>
</evidence>
<dbReference type="Proteomes" id="UP001317629">
    <property type="component" value="Chromosome"/>
</dbReference>
<dbReference type="Pfam" id="PF09917">
    <property type="entry name" value="DUF2147"/>
    <property type="match status" value="1"/>
</dbReference>
<dbReference type="EMBL" id="AP027142">
    <property type="protein sequence ID" value="BDV32945.1"/>
    <property type="molecule type" value="Genomic_DNA"/>
</dbReference>
<gene>
    <name evidence="3" type="ORF">SS37A_04740</name>
</gene>
<dbReference type="InterPro" id="IPR019223">
    <property type="entry name" value="DUF2147"/>
</dbReference>
<feature type="region of interest" description="Disordered" evidence="1">
    <location>
        <begin position="120"/>
        <end position="201"/>
    </location>
</feature>
<accession>A0ABN6VCG1</accession>
<organism evidence="3 4">
    <name type="scientific">Methylocystis iwaonis</name>
    <dbReference type="NCBI Taxonomy" id="2885079"/>
    <lineage>
        <taxon>Bacteria</taxon>
        <taxon>Pseudomonadati</taxon>
        <taxon>Pseudomonadota</taxon>
        <taxon>Alphaproteobacteria</taxon>
        <taxon>Hyphomicrobiales</taxon>
        <taxon>Methylocystaceae</taxon>
        <taxon>Methylocystis</taxon>
    </lineage>
</organism>
<keyword evidence="4" id="KW-1185">Reference proteome</keyword>
<name>A0ABN6VCG1_9HYPH</name>
<evidence type="ECO:0000259" key="2">
    <source>
        <dbReference type="Pfam" id="PF09917"/>
    </source>
</evidence>